<dbReference type="Proteomes" id="UP000290540">
    <property type="component" value="Unassembled WGS sequence"/>
</dbReference>
<gene>
    <name evidence="1" type="ORF">BFJ63_vAg11171</name>
</gene>
<comment type="caution">
    <text evidence="1">The sequence shown here is derived from an EMBL/GenBank/DDBJ whole genome shotgun (WGS) entry which is preliminary data.</text>
</comment>
<dbReference type="EMBL" id="MQTW01000097">
    <property type="protein sequence ID" value="RYC85991.1"/>
    <property type="molecule type" value="Genomic_DNA"/>
</dbReference>
<reference evidence="1 2" key="1">
    <citation type="submission" date="2016-12" db="EMBL/GenBank/DDBJ databases">
        <title>Draft genome sequence of Fusarium oxysporum causing rot on Narcissus.</title>
        <authorList>
            <person name="Armitage A.D."/>
            <person name="Taylor A."/>
            <person name="Clarkson J.P."/>
            <person name="Harrison R.J."/>
            <person name="Jackson A.C."/>
        </authorList>
    </citation>
    <scope>NUCLEOTIDE SEQUENCE [LARGE SCALE GENOMIC DNA]</scope>
    <source>
        <strain evidence="1 2">N139</strain>
    </source>
</reference>
<evidence type="ECO:0000313" key="2">
    <source>
        <dbReference type="Proteomes" id="UP000290540"/>
    </source>
</evidence>
<name>A0A4Q2VEA9_FUSOX</name>
<dbReference type="AlphaFoldDB" id="A0A4Q2VEA9"/>
<sequence>MNGGMSTAYVVWRIKKDFPDSIPHQEGQQQARDLE</sequence>
<organism evidence="1 2">
    <name type="scientific">Fusarium oxysporum f. sp. narcissi</name>
    <dbReference type="NCBI Taxonomy" id="451672"/>
    <lineage>
        <taxon>Eukaryota</taxon>
        <taxon>Fungi</taxon>
        <taxon>Dikarya</taxon>
        <taxon>Ascomycota</taxon>
        <taxon>Pezizomycotina</taxon>
        <taxon>Sordariomycetes</taxon>
        <taxon>Hypocreomycetidae</taxon>
        <taxon>Hypocreales</taxon>
        <taxon>Nectriaceae</taxon>
        <taxon>Fusarium</taxon>
        <taxon>Fusarium oxysporum species complex</taxon>
    </lineage>
</organism>
<accession>A0A4Q2VEA9</accession>
<evidence type="ECO:0000313" key="1">
    <source>
        <dbReference type="EMBL" id="RYC85991.1"/>
    </source>
</evidence>
<protein>
    <submittedName>
        <fullName evidence="1">Uncharacterized protein</fullName>
    </submittedName>
</protein>
<proteinExistence type="predicted"/>